<dbReference type="Proteomes" id="UP001301769">
    <property type="component" value="Unassembled WGS sequence"/>
</dbReference>
<evidence type="ECO:0000313" key="1">
    <source>
        <dbReference type="EMBL" id="KAK4215202.1"/>
    </source>
</evidence>
<name>A0AAN6YFI5_9PEZI</name>
<keyword evidence="2" id="KW-1185">Reference proteome</keyword>
<dbReference type="EMBL" id="MU858082">
    <property type="protein sequence ID" value="KAK4215202.1"/>
    <property type="molecule type" value="Genomic_DNA"/>
</dbReference>
<evidence type="ECO:0000313" key="2">
    <source>
        <dbReference type="Proteomes" id="UP001301769"/>
    </source>
</evidence>
<reference evidence="1" key="1">
    <citation type="journal article" date="2023" name="Mol. Phylogenet. Evol.">
        <title>Genome-scale phylogeny and comparative genomics of the fungal order Sordariales.</title>
        <authorList>
            <person name="Hensen N."/>
            <person name="Bonometti L."/>
            <person name="Westerberg I."/>
            <person name="Brannstrom I.O."/>
            <person name="Guillou S."/>
            <person name="Cros-Aarteil S."/>
            <person name="Calhoun S."/>
            <person name="Haridas S."/>
            <person name="Kuo A."/>
            <person name="Mondo S."/>
            <person name="Pangilinan J."/>
            <person name="Riley R."/>
            <person name="LaButti K."/>
            <person name="Andreopoulos B."/>
            <person name="Lipzen A."/>
            <person name="Chen C."/>
            <person name="Yan M."/>
            <person name="Daum C."/>
            <person name="Ng V."/>
            <person name="Clum A."/>
            <person name="Steindorff A."/>
            <person name="Ohm R.A."/>
            <person name="Martin F."/>
            <person name="Silar P."/>
            <person name="Natvig D.O."/>
            <person name="Lalanne C."/>
            <person name="Gautier V."/>
            <person name="Ament-Velasquez S.L."/>
            <person name="Kruys A."/>
            <person name="Hutchinson M.I."/>
            <person name="Powell A.J."/>
            <person name="Barry K."/>
            <person name="Miller A.N."/>
            <person name="Grigoriev I.V."/>
            <person name="Debuchy R."/>
            <person name="Gladieux P."/>
            <person name="Hiltunen Thoren M."/>
            <person name="Johannesson H."/>
        </authorList>
    </citation>
    <scope>NUCLEOTIDE SEQUENCE</scope>
    <source>
        <strain evidence="1">PSN293</strain>
    </source>
</reference>
<proteinExistence type="predicted"/>
<sequence>MGVLVPWLLTGGLETPVVQSRLWEGCRTRPDSTRPNNGTSFFETSEITASLNFYRVMENYRQCWNDGSASTWSSCDRVDGPILDRPPVDVSHQPDSCALTKQKCLKKLSEFQVGHQDLTLRDYGLNIPSALRHSCRLTCTPLGLEVFIHQIEDYSSYPMPGGNKNGENEGEGQIRLDLQNSAPSPEQPVHSPILTIKSYSSNASFECINCEILGKYFRVENGETFFVVSGQGLMDPYEHVFAILVHDDRRNLTSFRYDLFGHRSSNGYAISMCQEQHRFCLEASPETCTKYTHIIDALKIFLTRYGQETIQEQSKKHAHFTNCSTRRTLPGTFGQAHSDEKSTRGLFIREQMAGQ</sequence>
<gene>
    <name evidence="1" type="ORF">QBC37DRAFT_398792</name>
</gene>
<protein>
    <submittedName>
        <fullName evidence="1">Uncharacterized protein</fullName>
    </submittedName>
</protein>
<comment type="caution">
    <text evidence="1">The sequence shown here is derived from an EMBL/GenBank/DDBJ whole genome shotgun (WGS) entry which is preliminary data.</text>
</comment>
<reference evidence="1" key="2">
    <citation type="submission" date="2023-05" db="EMBL/GenBank/DDBJ databases">
        <authorList>
            <consortium name="Lawrence Berkeley National Laboratory"/>
            <person name="Steindorff A."/>
            <person name="Hensen N."/>
            <person name="Bonometti L."/>
            <person name="Westerberg I."/>
            <person name="Brannstrom I.O."/>
            <person name="Guillou S."/>
            <person name="Cros-Aarteil S."/>
            <person name="Calhoun S."/>
            <person name="Haridas S."/>
            <person name="Kuo A."/>
            <person name="Mondo S."/>
            <person name="Pangilinan J."/>
            <person name="Riley R."/>
            <person name="Labutti K."/>
            <person name="Andreopoulos B."/>
            <person name="Lipzen A."/>
            <person name="Chen C."/>
            <person name="Yanf M."/>
            <person name="Daum C."/>
            <person name="Ng V."/>
            <person name="Clum A."/>
            <person name="Ohm R."/>
            <person name="Martin F."/>
            <person name="Silar P."/>
            <person name="Natvig D."/>
            <person name="Lalanne C."/>
            <person name="Gautier V."/>
            <person name="Ament-Velasquez S.L."/>
            <person name="Kruys A."/>
            <person name="Hutchinson M.I."/>
            <person name="Powell A.J."/>
            <person name="Barry K."/>
            <person name="Miller A.N."/>
            <person name="Grigoriev I.V."/>
            <person name="Debuchy R."/>
            <person name="Gladieux P."/>
            <person name="Thoren M.H."/>
            <person name="Johannesson H."/>
        </authorList>
    </citation>
    <scope>NUCLEOTIDE SEQUENCE</scope>
    <source>
        <strain evidence="1">PSN293</strain>
    </source>
</reference>
<accession>A0AAN6YFI5</accession>
<dbReference type="AlphaFoldDB" id="A0AAN6YFI5"/>
<organism evidence="1 2">
    <name type="scientific">Rhypophila decipiens</name>
    <dbReference type="NCBI Taxonomy" id="261697"/>
    <lineage>
        <taxon>Eukaryota</taxon>
        <taxon>Fungi</taxon>
        <taxon>Dikarya</taxon>
        <taxon>Ascomycota</taxon>
        <taxon>Pezizomycotina</taxon>
        <taxon>Sordariomycetes</taxon>
        <taxon>Sordariomycetidae</taxon>
        <taxon>Sordariales</taxon>
        <taxon>Naviculisporaceae</taxon>
        <taxon>Rhypophila</taxon>
    </lineage>
</organism>